<comment type="caution">
    <text evidence="2">The sequence shown here is derived from an EMBL/GenBank/DDBJ whole genome shotgun (WGS) entry which is preliminary data.</text>
</comment>
<feature type="region of interest" description="Disordered" evidence="1">
    <location>
        <begin position="239"/>
        <end position="266"/>
    </location>
</feature>
<dbReference type="EMBL" id="JXCE01000109">
    <property type="protein sequence ID" value="KPA41080.1"/>
    <property type="molecule type" value="Genomic_DNA"/>
</dbReference>
<feature type="compositionally biased region" description="Basic and acidic residues" evidence="1">
    <location>
        <begin position="97"/>
        <end position="113"/>
    </location>
</feature>
<dbReference type="AlphaFoldDB" id="A0A0M9EWJ7"/>
<proteinExistence type="predicted"/>
<name>A0A0M9EWJ7_FUSLA</name>
<dbReference type="OrthoDB" id="5090487at2759"/>
<keyword evidence="3" id="KW-1185">Reference proteome</keyword>
<organism evidence="2 3">
    <name type="scientific">Fusarium langsethiae</name>
    <dbReference type="NCBI Taxonomy" id="179993"/>
    <lineage>
        <taxon>Eukaryota</taxon>
        <taxon>Fungi</taxon>
        <taxon>Dikarya</taxon>
        <taxon>Ascomycota</taxon>
        <taxon>Pezizomycotina</taxon>
        <taxon>Sordariomycetes</taxon>
        <taxon>Hypocreomycetidae</taxon>
        <taxon>Hypocreales</taxon>
        <taxon>Nectriaceae</taxon>
        <taxon>Fusarium</taxon>
    </lineage>
</organism>
<evidence type="ECO:0000256" key="1">
    <source>
        <dbReference type="SAM" id="MobiDB-lite"/>
    </source>
</evidence>
<sequence length="358" mass="40637">MSYSSQRYDLDAAAARKRSHSSSRSRDHRYNDQPCRSHAHDDYYRAPTVSLAASYAKREDRSYMRREERNRYPRETRTNEEGRSCADRKGRGCRSSSHREAPSSMEGRRDGRPSEPSQSTRDAHAKRQSRCGTERREHVHSDAGRSGKRASLRRESQDGHGTRSHSKREDTSHREGEYSRSTPEEINTFLKSGRASKPSWGSSTYGTYVFPLESRGQYRSMDPTKCTCKCCPHPIGTAHSHDHHQNQGPGMSSKRAAGGSRPGSKRTAEGRYLIQVVDKSRSALNRENGPSYPISLNPSASCDRIASFLAPEKRYAKVLVHWDDGRVQRLDNNISMKDLILHAEFLQVRETKSVHWAA</sequence>
<gene>
    <name evidence="2" type="ORF">FLAG1_06057</name>
</gene>
<feature type="compositionally biased region" description="Basic and acidic residues" evidence="1">
    <location>
        <begin position="56"/>
        <end position="90"/>
    </location>
</feature>
<dbReference type="Proteomes" id="UP000037904">
    <property type="component" value="Unassembled WGS sequence"/>
</dbReference>
<feature type="compositionally biased region" description="Basic and acidic residues" evidence="1">
    <location>
        <begin position="132"/>
        <end position="145"/>
    </location>
</feature>
<evidence type="ECO:0000313" key="3">
    <source>
        <dbReference type="Proteomes" id="UP000037904"/>
    </source>
</evidence>
<accession>A0A0M9EWJ7</accession>
<evidence type="ECO:0000313" key="2">
    <source>
        <dbReference type="EMBL" id="KPA41080.1"/>
    </source>
</evidence>
<feature type="region of interest" description="Disordered" evidence="1">
    <location>
        <begin position="1"/>
        <end position="184"/>
    </location>
</feature>
<protein>
    <submittedName>
        <fullName evidence="2">Uncharacterized protein</fullName>
    </submittedName>
</protein>
<feature type="compositionally biased region" description="Basic and acidic residues" evidence="1">
    <location>
        <begin position="152"/>
        <end position="178"/>
    </location>
</feature>
<reference evidence="2 3" key="1">
    <citation type="submission" date="2015-04" db="EMBL/GenBank/DDBJ databases">
        <title>The draft genome sequence of Fusarium langsethiae, a T-2/HT-2 mycotoxin producer.</title>
        <authorList>
            <person name="Lysoe E."/>
            <person name="Divon H.H."/>
            <person name="Terzi V."/>
            <person name="Orru L."/>
            <person name="Lamontanara A."/>
            <person name="Kolseth A.-K."/>
            <person name="Frandsen R.J."/>
            <person name="Nielsen K."/>
            <person name="Thrane U."/>
        </authorList>
    </citation>
    <scope>NUCLEOTIDE SEQUENCE [LARGE SCALE GENOMIC DNA]</scope>
    <source>
        <strain evidence="2 3">Fl201059</strain>
    </source>
</reference>